<evidence type="ECO:0000313" key="1">
    <source>
        <dbReference type="EMBL" id="TVZ66162.1"/>
    </source>
</evidence>
<protein>
    <submittedName>
        <fullName evidence="1">Uncharacterized protein</fullName>
    </submittedName>
</protein>
<dbReference type="Proteomes" id="UP000319824">
    <property type="component" value="Unassembled WGS sequence"/>
</dbReference>
<comment type="caution">
    <text evidence="1">The sequence shown here is derived from an EMBL/GenBank/DDBJ whole genome shotgun (WGS) entry which is preliminary data.</text>
</comment>
<sequence length="288" mass="33729">MNYSEGLVADWLTRQRCHWIYVDQENYHHADGVKRSDPGRPLHRPDLLAFLDGFGSIAIDVKDYELKHRVAKFDVLLPNDEEYSFEDKFSWIDISWSEIIHLQNFQNVSNIPTWICIINTKNSTKGETYWFRVDKIFNSYGRLFFPSTMAAYELADIPEVRYFDDWPSIKLQSKSYGSTSDDYFPLLVSDDDSTDGLLTEYAEELYVRPSVLNIQKKTSLKDLIQIRNAELPNEVEPTRDQFRYAYDIAKALNLDLPAERTKTAFRDFIKANEATFQMKKRGTKPSWK</sequence>
<gene>
    <name evidence="1" type="ORF">BCL32_6514</name>
</gene>
<reference evidence="1 2" key="1">
    <citation type="submission" date="2019-06" db="EMBL/GenBank/DDBJ databases">
        <title>Pac Bio to generate improved reference genome sequences for organisms with transposon mutant libraries (support for FEBA project).</title>
        <authorList>
            <person name="Blow M."/>
        </authorList>
    </citation>
    <scope>NUCLEOTIDE SEQUENCE [LARGE SCALE GENOMIC DNA]</scope>
    <source>
        <strain evidence="1 2">USDA 1844</strain>
    </source>
</reference>
<dbReference type="EMBL" id="VISO01000003">
    <property type="protein sequence ID" value="TVZ66162.1"/>
    <property type="molecule type" value="Genomic_DNA"/>
</dbReference>
<accession>A0A559SUY5</accession>
<name>A0A559SUY5_9HYPH</name>
<organism evidence="1 2">
    <name type="scientific">Rhizobium mongolense USDA 1844</name>
    <dbReference type="NCBI Taxonomy" id="1079460"/>
    <lineage>
        <taxon>Bacteria</taxon>
        <taxon>Pseudomonadati</taxon>
        <taxon>Pseudomonadota</taxon>
        <taxon>Alphaproteobacteria</taxon>
        <taxon>Hyphomicrobiales</taxon>
        <taxon>Rhizobiaceae</taxon>
        <taxon>Rhizobium/Agrobacterium group</taxon>
        <taxon>Rhizobium</taxon>
    </lineage>
</organism>
<dbReference type="AlphaFoldDB" id="A0A559SUY5"/>
<dbReference type="RefSeq" id="WP_022718013.1">
    <property type="nucleotide sequence ID" value="NZ_ATTQ01000020.1"/>
</dbReference>
<proteinExistence type="predicted"/>
<evidence type="ECO:0000313" key="2">
    <source>
        <dbReference type="Proteomes" id="UP000319824"/>
    </source>
</evidence>